<sequence>MTGKRRGPQPIHTPEVLARLVESRQAGHSWPACGAILGFNWRSLRDKLYRSGVKAGGPVGRPGLITPEHIAKGIALREQGHSWGSCGEVLGVKPDSLRLAMLRKGVNPAVPQSSIRLARPGVRPELKAKARELRAQGMCWKLIERELGVNWETLAQAIHRDNKQQKQS</sequence>
<protein>
    <submittedName>
        <fullName evidence="1">Uncharacterized protein</fullName>
    </submittedName>
</protein>
<gene>
    <name evidence="1" type="ORF">UFOVP555_40</name>
</gene>
<accession>A0A6J5MRQ4</accession>
<reference evidence="1" key="1">
    <citation type="submission" date="2020-04" db="EMBL/GenBank/DDBJ databases">
        <authorList>
            <person name="Chiriac C."/>
            <person name="Salcher M."/>
            <person name="Ghai R."/>
            <person name="Kavagutti S V."/>
        </authorList>
    </citation>
    <scope>NUCLEOTIDE SEQUENCE</scope>
</reference>
<proteinExistence type="predicted"/>
<name>A0A6J5MRQ4_9CAUD</name>
<organism evidence="1">
    <name type="scientific">uncultured Caudovirales phage</name>
    <dbReference type="NCBI Taxonomy" id="2100421"/>
    <lineage>
        <taxon>Viruses</taxon>
        <taxon>Duplodnaviria</taxon>
        <taxon>Heunggongvirae</taxon>
        <taxon>Uroviricota</taxon>
        <taxon>Caudoviricetes</taxon>
        <taxon>Peduoviridae</taxon>
        <taxon>Maltschvirus</taxon>
        <taxon>Maltschvirus maltsch</taxon>
    </lineage>
</organism>
<dbReference type="EMBL" id="LR796526">
    <property type="protein sequence ID" value="CAB4149835.1"/>
    <property type="molecule type" value="Genomic_DNA"/>
</dbReference>
<evidence type="ECO:0000313" key="1">
    <source>
        <dbReference type="EMBL" id="CAB4149835.1"/>
    </source>
</evidence>